<dbReference type="PANTHER" id="PTHR14491">
    <property type="entry name" value="SOSONDOWAH, ISOFORM G"/>
    <property type="match status" value="1"/>
</dbReference>
<feature type="compositionally biased region" description="Polar residues" evidence="3">
    <location>
        <begin position="116"/>
        <end position="130"/>
    </location>
</feature>
<evidence type="ECO:0000313" key="5">
    <source>
        <dbReference type="EMBL" id="CAH0715990.1"/>
    </source>
</evidence>
<dbReference type="Pfam" id="PF25877">
    <property type="entry name" value="WHD_SOWAH"/>
    <property type="match status" value="1"/>
</dbReference>
<feature type="compositionally biased region" description="Basic and acidic residues" evidence="3">
    <location>
        <begin position="81"/>
        <end position="91"/>
    </location>
</feature>
<evidence type="ECO:0000256" key="2">
    <source>
        <dbReference type="ARBA" id="ARBA00023043"/>
    </source>
</evidence>
<dbReference type="OrthoDB" id="60433at2759"/>
<evidence type="ECO:0000256" key="1">
    <source>
        <dbReference type="ARBA" id="ARBA00022737"/>
    </source>
</evidence>
<protein>
    <recommendedName>
        <fullName evidence="4">SOWAHA-C winged helix-turn-helix domain-containing protein</fullName>
    </recommendedName>
</protein>
<dbReference type="EMBL" id="OV170231">
    <property type="protein sequence ID" value="CAH0715990.1"/>
    <property type="molecule type" value="Genomic_DNA"/>
</dbReference>
<feature type="compositionally biased region" description="Pro residues" evidence="3">
    <location>
        <begin position="104"/>
        <end position="115"/>
    </location>
</feature>
<proteinExistence type="predicted"/>
<dbReference type="PANTHER" id="PTHR14491:SF7">
    <property type="entry name" value="SOSONDOWAH, ISOFORM G"/>
    <property type="match status" value="1"/>
</dbReference>
<evidence type="ECO:0000256" key="3">
    <source>
        <dbReference type="SAM" id="MobiDB-lite"/>
    </source>
</evidence>
<gene>
    <name evidence="5" type="ORF">BINO364_LOCUS2841</name>
</gene>
<accession>A0A8J9VAW9</accession>
<name>A0A8J9VAW9_9NEOP</name>
<organism evidence="5 6">
    <name type="scientific">Brenthis ino</name>
    <name type="common">lesser marbled fritillary</name>
    <dbReference type="NCBI Taxonomy" id="405034"/>
    <lineage>
        <taxon>Eukaryota</taxon>
        <taxon>Metazoa</taxon>
        <taxon>Ecdysozoa</taxon>
        <taxon>Arthropoda</taxon>
        <taxon>Hexapoda</taxon>
        <taxon>Insecta</taxon>
        <taxon>Pterygota</taxon>
        <taxon>Neoptera</taxon>
        <taxon>Endopterygota</taxon>
        <taxon>Lepidoptera</taxon>
        <taxon>Glossata</taxon>
        <taxon>Ditrysia</taxon>
        <taxon>Papilionoidea</taxon>
        <taxon>Nymphalidae</taxon>
        <taxon>Heliconiinae</taxon>
        <taxon>Argynnini</taxon>
        <taxon>Brenthis</taxon>
    </lineage>
</organism>
<feature type="region of interest" description="Disordered" evidence="3">
    <location>
        <begin position="81"/>
        <end position="219"/>
    </location>
</feature>
<dbReference type="InterPro" id="IPR058889">
    <property type="entry name" value="WHD_SOWAHA-C"/>
</dbReference>
<keyword evidence="1" id="KW-0677">Repeat</keyword>
<sequence length="350" mass="39879">MSPPAELSFDEILKFMLAHNGKVTNHELVKHFKVFLMNPDMRDEARNTFKKHVNALAIIKNQNNEKWLILKKKYLNNSAKENEISENKTQEEPVTESNVEPEPISQPPYRPPPPLQLNQDFNILSSIIQDSTPVSPSPKTSVDIPLSESKESLTLSEETPPKVHPRRKSTEKSGMDKRSSIPNLNLGPRSSIPNQDSSELSETLTSSRSESMLVENEQKISVKERKQMFNRMASESDVIKSQKLSFNSSSVDEEDRASLEHKESDPLDSKQKQWILCAARGEYHSLAKMCKENAKLVRTKLFKITFRLKRRVEERLKITAILTVLASACRKVVVACSYYIINVELTQMDV</sequence>
<feature type="domain" description="SOWAHA-C winged helix-turn-helix" evidence="4">
    <location>
        <begin position="6"/>
        <end position="88"/>
    </location>
</feature>
<evidence type="ECO:0000313" key="6">
    <source>
        <dbReference type="Proteomes" id="UP000838878"/>
    </source>
</evidence>
<feature type="compositionally biased region" description="Low complexity" evidence="3">
    <location>
        <begin position="131"/>
        <end position="142"/>
    </location>
</feature>
<dbReference type="Proteomes" id="UP000838878">
    <property type="component" value="Chromosome 11"/>
</dbReference>
<keyword evidence="6" id="KW-1185">Reference proteome</keyword>
<keyword evidence="2" id="KW-0040">ANK repeat</keyword>
<feature type="compositionally biased region" description="Low complexity" evidence="3">
    <location>
        <begin position="197"/>
        <end position="211"/>
    </location>
</feature>
<feature type="compositionally biased region" description="Basic and acidic residues" evidence="3">
    <location>
        <begin position="168"/>
        <end position="179"/>
    </location>
</feature>
<dbReference type="AlphaFoldDB" id="A0A8J9VAW9"/>
<evidence type="ECO:0000259" key="4">
    <source>
        <dbReference type="Pfam" id="PF25877"/>
    </source>
</evidence>
<reference evidence="5" key="1">
    <citation type="submission" date="2021-12" db="EMBL/GenBank/DDBJ databases">
        <authorList>
            <person name="Martin H S."/>
        </authorList>
    </citation>
    <scope>NUCLEOTIDE SEQUENCE</scope>
</reference>
<feature type="non-terminal residue" evidence="5">
    <location>
        <position position="350"/>
    </location>
</feature>